<dbReference type="GO" id="GO:0003676">
    <property type="term" value="F:nucleic acid binding"/>
    <property type="evidence" value="ECO:0007669"/>
    <property type="project" value="InterPro"/>
</dbReference>
<dbReference type="GO" id="GO:0008408">
    <property type="term" value="F:3'-5' exonuclease activity"/>
    <property type="evidence" value="ECO:0007669"/>
    <property type="project" value="TreeGrafter"/>
</dbReference>
<keyword evidence="3" id="KW-1185">Reference proteome</keyword>
<evidence type="ECO:0000259" key="1">
    <source>
        <dbReference type="SMART" id="SM00479"/>
    </source>
</evidence>
<dbReference type="InterPro" id="IPR036420">
    <property type="entry name" value="BRCT_dom_sf"/>
</dbReference>
<dbReference type="Gene3D" id="3.40.50.10190">
    <property type="entry name" value="BRCT domain"/>
    <property type="match status" value="1"/>
</dbReference>
<evidence type="ECO:0000313" key="2">
    <source>
        <dbReference type="EMBL" id="RFU17062.1"/>
    </source>
</evidence>
<dbReference type="CDD" id="cd17748">
    <property type="entry name" value="BRCT_DNA_ligase_like"/>
    <property type="match status" value="1"/>
</dbReference>
<dbReference type="Gene3D" id="3.30.420.10">
    <property type="entry name" value="Ribonuclease H-like superfamily/Ribonuclease H"/>
    <property type="match status" value="1"/>
</dbReference>
<dbReference type="InterPro" id="IPR012337">
    <property type="entry name" value="RNaseH-like_sf"/>
</dbReference>
<feature type="domain" description="Exonuclease" evidence="1">
    <location>
        <begin position="2"/>
        <end position="166"/>
    </location>
</feature>
<organism evidence="2 3">
    <name type="scientific">Paracidobacterium acidisoli</name>
    <dbReference type="NCBI Taxonomy" id="2303751"/>
    <lineage>
        <taxon>Bacteria</taxon>
        <taxon>Pseudomonadati</taxon>
        <taxon>Acidobacteriota</taxon>
        <taxon>Terriglobia</taxon>
        <taxon>Terriglobales</taxon>
        <taxon>Acidobacteriaceae</taxon>
        <taxon>Paracidobacterium</taxon>
    </lineage>
</organism>
<protein>
    <submittedName>
        <fullName evidence="2">Transposase</fullName>
    </submittedName>
</protein>
<gene>
    <name evidence="2" type="ORF">D0Y96_10185</name>
</gene>
<dbReference type="SMART" id="SM00479">
    <property type="entry name" value="EXOIII"/>
    <property type="match status" value="1"/>
</dbReference>
<dbReference type="SUPFAM" id="SSF53098">
    <property type="entry name" value="Ribonuclease H-like"/>
    <property type="match status" value="1"/>
</dbReference>
<dbReference type="GO" id="GO:0005829">
    <property type="term" value="C:cytosol"/>
    <property type="evidence" value="ECO:0007669"/>
    <property type="project" value="TreeGrafter"/>
</dbReference>
<comment type="caution">
    <text evidence="2">The sequence shown here is derived from an EMBL/GenBank/DDBJ whole genome shotgun (WGS) entry which is preliminary data.</text>
</comment>
<accession>A0A372IQ24</accession>
<dbReference type="Proteomes" id="UP000264702">
    <property type="component" value="Unassembled WGS sequence"/>
</dbReference>
<name>A0A372IQ24_9BACT</name>
<sequence length="296" mass="32444">MDFVVLDLETANADLSSICQVGIASFSQGQHYSSWESLVNPEDYFDPVNVSIHGIDEEKVCSSPTLGEIYPQIMSLLCGNIVVSHTPFDRIALRRACGKQELSPIECKWLDSARVVRRTWDCFTHSGYGLRNVAAYLDIEYAAHNALEDARCAGEILLRAISKSGISADQWLIRSAQPVRLPGSLSQYEPRPDGLLFGEVLVLTGTLSMMTRHEAASIAARAGCVVAEGVTKHTTLLVVGDQDVRRLAGHEKSAKHRKVEELILRGQPIRILTENDFRAAIVDEATEVSAARGAKV</sequence>
<dbReference type="Pfam" id="PF00929">
    <property type="entry name" value="RNase_T"/>
    <property type="match status" value="1"/>
</dbReference>
<dbReference type="SUPFAM" id="SSF52113">
    <property type="entry name" value="BRCT domain"/>
    <property type="match status" value="1"/>
</dbReference>
<dbReference type="AlphaFoldDB" id="A0A372IQ24"/>
<proteinExistence type="predicted"/>
<dbReference type="PANTHER" id="PTHR30231">
    <property type="entry name" value="DNA POLYMERASE III SUBUNIT EPSILON"/>
    <property type="match status" value="1"/>
</dbReference>
<reference evidence="2 3" key="1">
    <citation type="submission" date="2018-08" db="EMBL/GenBank/DDBJ databases">
        <title>Acidipila sp. 4G-K13, an acidobacterium isolated from forest soil.</title>
        <authorList>
            <person name="Gao Z.-H."/>
            <person name="Qiu L.-H."/>
        </authorList>
    </citation>
    <scope>NUCLEOTIDE SEQUENCE [LARGE SCALE GENOMIC DNA]</scope>
    <source>
        <strain evidence="2 3">4G-K13</strain>
    </source>
</reference>
<dbReference type="EMBL" id="QVQT01000003">
    <property type="protein sequence ID" value="RFU17062.1"/>
    <property type="molecule type" value="Genomic_DNA"/>
</dbReference>
<evidence type="ECO:0000313" key="3">
    <source>
        <dbReference type="Proteomes" id="UP000264702"/>
    </source>
</evidence>
<dbReference type="GO" id="GO:0006259">
    <property type="term" value="P:DNA metabolic process"/>
    <property type="evidence" value="ECO:0007669"/>
    <property type="project" value="UniProtKB-ARBA"/>
</dbReference>
<dbReference type="InterPro" id="IPR036397">
    <property type="entry name" value="RNaseH_sf"/>
</dbReference>
<dbReference type="PANTHER" id="PTHR30231:SF42">
    <property type="entry name" value="EXONUCLEASE"/>
    <property type="match status" value="1"/>
</dbReference>
<dbReference type="InterPro" id="IPR013520">
    <property type="entry name" value="Ribonucl_H"/>
</dbReference>
<dbReference type="OrthoDB" id="9803913at2"/>